<evidence type="ECO:0000256" key="1">
    <source>
        <dbReference type="ARBA" id="ARBA00003330"/>
    </source>
</evidence>
<dbReference type="InterPro" id="IPR036249">
    <property type="entry name" value="Thioredoxin-like_sf"/>
</dbReference>
<proteinExistence type="inferred from homology"/>
<sequence length="196" mass="20357">MIRTSLAALILAGLAAAPAVAEQDQIQVGAAIGPEVGSAAPDVSLVRPDGTEVSLDALTGTNGVAISFVRSLDWCPYCQKQAAELEAANAPLEAAGWPLVLVSYDDTETLADFAAKKELTYTLASDPDSAAIMAFGLLNEDMPKGSKYWGVPHPAIVFVDADGTVAAVLREEGYKDRPPVEVVTQTAIDLNEAAGS</sequence>
<name>A0ABQ1JN92_9PROT</name>
<dbReference type="Proteomes" id="UP000628854">
    <property type="component" value="Unassembled WGS sequence"/>
</dbReference>
<keyword evidence="5" id="KW-0560">Oxidoreductase</keyword>
<keyword evidence="7" id="KW-0676">Redox-active center</keyword>
<evidence type="ECO:0000256" key="6">
    <source>
        <dbReference type="ARBA" id="ARBA00023157"/>
    </source>
</evidence>
<evidence type="ECO:0000313" key="14">
    <source>
        <dbReference type="EMBL" id="GGB73122.1"/>
    </source>
</evidence>
<protein>
    <recommendedName>
        <fullName evidence="2">thioredoxin-dependent peroxiredoxin</fullName>
        <ecNumber evidence="2">1.11.1.24</ecNumber>
    </recommendedName>
    <alternativeName>
        <fullName evidence="8">Thioredoxin peroxidase</fullName>
    </alternativeName>
    <alternativeName>
        <fullName evidence="10">Thioredoxin-dependent peroxiredoxin Bcp</fullName>
    </alternativeName>
</protein>
<feature type="signal peptide" evidence="12">
    <location>
        <begin position="1"/>
        <end position="21"/>
    </location>
</feature>
<reference evidence="15" key="1">
    <citation type="journal article" date="2019" name="Int. J. Syst. Evol. Microbiol.">
        <title>The Global Catalogue of Microorganisms (GCM) 10K type strain sequencing project: providing services to taxonomists for standard genome sequencing and annotation.</title>
        <authorList>
            <consortium name="The Broad Institute Genomics Platform"/>
            <consortium name="The Broad Institute Genome Sequencing Center for Infectious Disease"/>
            <person name="Wu L."/>
            <person name="Ma J."/>
        </authorList>
    </citation>
    <scope>NUCLEOTIDE SEQUENCE [LARGE SCALE GENOMIC DNA]</scope>
    <source>
        <strain evidence="15">CGMCC 1.15928</strain>
    </source>
</reference>
<dbReference type="RefSeq" id="WP_084392051.1">
    <property type="nucleotide sequence ID" value="NZ_BMKF01000002.1"/>
</dbReference>
<keyword evidence="12" id="KW-0732">Signal</keyword>
<evidence type="ECO:0000313" key="15">
    <source>
        <dbReference type="Proteomes" id="UP000628854"/>
    </source>
</evidence>
<dbReference type="PROSITE" id="PS51352">
    <property type="entry name" value="THIOREDOXIN_2"/>
    <property type="match status" value="1"/>
</dbReference>
<dbReference type="SUPFAM" id="SSF52833">
    <property type="entry name" value="Thioredoxin-like"/>
    <property type="match status" value="1"/>
</dbReference>
<keyword evidence="15" id="KW-1185">Reference proteome</keyword>
<feature type="chain" id="PRO_5047088376" description="thioredoxin-dependent peroxiredoxin" evidence="12">
    <location>
        <begin position="22"/>
        <end position="196"/>
    </location>
</feature>
<evidence type="ECO:0000256" key="10">
    <source>
        <dbReference type="ARBA" id="ARBA00042639"/>
    </source>
</evidence>
<dbReference type="EMBL" id="BMKF01000002">
    <property type="protein sequence ID" value="GGB73122.1"/>
    <property type="molecule type" value="Genomic_DNA"/>
</dbReference>
<evidence type="ECO:0000256" key="9">
    <source>
        <dbReference type="ARBA" id="ARBA00038489"/>
    </source>
</evidence>
<keyword evidence="3" id="KW-0575">Peroxidase</keyword>
<comment type="caution">
    <text evidence="14">The sequence shown here is derived from an EMBL/GenBank/DDBJ whole genome shotgun (WGS) entry which is preliminary data.</text>
</comment>
<accession>A0ABQ1JN92</accession>
<evidence type="ECO:0000256" key="8">
    <source>
        <dbReference type="ARBA" id="ARBA00032824"/>
    </source>
</evidence>
<evidence type="ECO:0000256" key="12">
    <source>
        <dbReference type="SAM" id="SignalP"/>
    </source>
</evidence>
<evidence type="ECO:0000256" key="3">
    <source>
        <dbReference type="ARBA" id="ARBA00022559"/>
    </source>
</evidence>
<dbReference type="EC" id="1.11.1.24" evidence="2"/>
<keyword evidence="4" id="KW-0049">Antioxidant</keyword>
<comment type="function">
    <text evidence="1">Thiol-specific peroxidase that catalyzes the reduction of hydrogen peroxide and organic hydroperoxides to water and alcohols, respectively. Plays a role in cell protection against oxidative stress by detoxifying peroxides and as sensor of hydrogen peroxide-mediated signaling events.</text>
</comment>
<evidence type="ECO:0000256" key="7">
    <source>
        <dbReference type="ARBA" id="ARBA00023284"/>
    </source>
</evidence>
<feature type="domain" description="Thioredoxin" evidence="13">
    <location>
        <begin position="34"/>
        <end position="193"/>
    </location>
</feature>
<evidence type="ECO:0000259" key="13">
    <source>
        <dbReference type="PROSITE" id="PS51352"/>
    </source>
</evidence>
<dbReference type="InterPro" id="IPR050924">
    <property type="entry name" value="Peroxiredoxin_BCP/PrxQ"/>
</dbReference>
<dbReference type="Pfam" id="PF00578">
    <property type="entry name" value="AhpC-TSA"/>
    <property type="match status" value="1"/>
</dbReference>
<dbReference type="PANTHER" id="PTHR42801">
    <property type="entry name" value="THIOREDOXIN-DEPENDENT PEROXIDE REDUCTASE"/>
    <property type="match status" value="1"/>
</dbReference>
<keyword evidence="6" id="KW-1015">Disulfide bond</keyword>
<comment type="similarity">
    <text evidence="9">Belongs to the peroxiredoxin family. BCP/PrxQ subfamily.</text>
</comment>
<comment type="catalytic activity">
    <reaction evidence="11">
        <text>a hydroperoxide + [thioredoxin]-dithiol = an alcohol + [thioredoxin]-disulfide + H2O</text>
        <dbReference type="Rhea" id="RHEA:62620"/>
        <dbReference type="Rhea" id="RHEA-COMP:10698"/>
        <dbReference type="Rhea" id="RHEA-COMP:10700"/>
        <dbReference type="ChEBI" id="CHEBI:15377"/>
        <dbReference type="ChEBI" id="CHEBI:29950"/>
        <dbReference type="ChEBI" id="CHEBI:30879"/>
        <dbReference type="ChEBI" id="CHEBI:35924"/>
        <dbReference type="ChEBI" id="CHEBI:50058"/>
        <dbReference type="EC" id="1.11.1.24"/>
    </reaction>
</comment>
<dbReference type="PANTHER" id="PTHR42801:SF4">
    <property type="entry name" value="AHPC_TSA FAMILY PROTEIN"/>
    <property type="match status" value="1"/>
</dbReference>
<evidence type="ECO:0000256" key="11">
    <source>
        <dbReference type="ARBA" id="ARBA00049091"/>
    </source>
</evidence>
<organism evidence="14 15">
    <name type="scientific">Henriciella pelagia</name>
    <dbReference type="NCBI Taxonomy" id="1977912"/>
    <lineage>
        <taxon>Bacteria</taxon>
        <taxon>Pseudomonadati</taxon>
        <taxon>Pseudomonadota</taxon>
        <taxon>Alphaproteobacteria</taxon>
        <taxon>Hyphomonadales</taxon>
        <taxon>Hyphomonadaceae</taxon>
        <taxon>Henriciella</taxon>
    </lineage>
</organism>
<dbReference type="Gene3D" id="3.40.30.10">
    <property type="entry name" value="Glutaredoxin"/>
    <property type="match status" value="1"/>
</dbReference>
<evidence type="ECO:0000256" key="5">
    <source>
        <dbReference type="ARBA" id="ARBA00023002"/>
    </source>
</evidence>
<evidence type="ECO:0000256" key="2">
    <source>
        <dbReference type="ARBA" id="ARBA00013017"/>
    </source>
</evidence>
<dbReference type="InterPro" id="IPR000866">
    <property type="entry name" value="AhpC/TSA"/>
</dbReference>
<evidence type="ECO:0000256" key="4">
    <source>
        <dbReference type="ARBA" id="ARBA00022862"/>
    </source>
</evidence>
<dbReference type="InterPro" id="IPR013766">
    <property type="entry name" value="Thioredoxin_domain"/>
</dbReference>
<gene>
    <name evidence="14" type="ORF">GCM10011503_22240</name>
</gene>